<feature type="transmembrane region" description="Helical" evidence="1">
    <location>
        <begin position="28"/>
        <end position="46"/>
    </location>
</feature>
<dbReference type="RefSeq" id="WP_232548909.1">
    <property type="nucleotide sequence ID" value="NZ_CP115965.1"/>
</dbReference>
<keyword evidence="1" id="KW-1133">Transmembrane helix</keyword>
<feature type="transmembrane region" description="Helical" evidence="1">
    <location>
        <begin position="53"/>
        <end position="77"/>
    </location>
</feature>
<dbReference type="Proteomes" id="UP001434337">
    <property type="component" value="Chromosome"/>
</dbReference>
<organism evidence="2 3">
    <name type="scientific">Propioniciclava soli</name>
    <dbReference type="NCBI Taxonomy" id="2775081"/>
    <lineage>
        <taxon>Bacteria</taxon>
        <taxon>Bacillati</taxon>
        <taxon>Actinomycetota</taxon>
        <taxon>Actinomycetes</taxon>
        <taxon>Propionibacteriales</taxon>
        <taxon>Propionibacteriaceae</taxon>
        <taxon>Propioniciclava</taxon>
    </lineage>
</organism>
<proteinExistence type="predicted"/>
<keyword evidence="1" id="KW-0472">Membrane</keyword>
<evidence type="ECO:0000256" key="1">
    <source>
        <dbReference type="SAM" id="Phobius"/>
    </source>
</evidence>
<keyword evidence="3" id="KW-1185">Reference proteome</keyword>
<feature type="transmembrane region" description="Helical" evidence="1">
    <location>
        <begin position="89"/>
        <end position="107"/>
    </location>
</feature>
<gene>
    <name evidence="2" type="ORF">PCC79_05150</name>
</gene>
<keyword evidence="1" id="KW-0812">Transmembrane</keyword>
<evidence type="ECO:0000313" key="2">
    <source>
        <dbReference type="EMBL" id="WZW99583.1"/>
    </source>
</evidence>
<sequence length="134" mass="13401">MKRVGLLAMVAGTAGVVALALSGSDLLAVPLGVVVVAGLSLCLGLPGRAWSRFLAEVVVGLAVALGLTVLVMLALFRFGPWADPPGMDALHAVLSAVAIAAASWRAWRRSPASGGHPGVGAGEFFSPAGGFEKG</sequence>
<reference evidence="2 3" key="1">
    <citation type="journal article" date="2023" name="Environ Microbiome">
        <title>A coral-associated actinobacterium mitigates coral bleaching under heat stress.</title>
        <authorList>
            <person name="Li J."/>
            <person name="Zou Y."/>
            <person name="Li Q."/>
            <person name="Zhang J."/>
            <person name="Bourne D.G."/>
            <person name="Lyu Y."/>
            <person name="Liu C."/>
            <person name="Zhang S."/>
        </authorList>
    </citation>
    <scope>NUCLEOTIDE SEQUENCE [LARGE SCALE GENOMIC DNA]</scope>
    <source>
        <strain evidence="2 3">SCSIO 13291</strain>
    </source>
</reference>
<name>A0ABZ3CAK9_9ACTN</name>
<protein>
    <submittedName>
        <fullName evidence="2">Uncharacterized protein</fullName>
    </submittedName>
</protein>
<accession>A0ABZ3CAK9</accession>
<dbReference type="EMBL" id="CP115965">
    <property type="protein sequence ID" value="WZW99583.1"/>
    <property type="molecule type" value="Genomic_DNA"/>
</dbReference>
<evidence type="ECO:0000313" key="3">
    <source>
        <dbReference type="Proteomes" id="UP001434337"/>
    </source>
</evidence>